<evidence type="ECO:0000313" key="2">
    <source>
        <dbReference type="EMBL" id="EED22697.1"/>
    </source>
</evidence>
<reference evidence="3" key="1">
    <citation type="journal article" date="2015" name="Genome Announc.">
        <title>Genome sequence of the AIDS-associated pathogen Penicillium marneffei (ATCC18224) and its near taxonomic relative Talaromyces stipitatus (ATCC10500).</title>
        <authorList>
            <person name="Nierman W.C."/>
            <person name="Fedorova-Abrams N.D."/>
            <person name="Andrianopoulos A."/>
        </authorList>
    </citation>
    <scope>NUCLEOTIDE SEQUENCE [LARGE SCALE GENOMIC DNA]</scope>
    <source>
        <strain evidence="3">ATCC 10500 / CBS 375.48 / QM 6759 / NRRL 1006</strain>
    </source>
</reference>
<gene>
    <name evidence="2" type="ORF">TSTA_061850</name>
</gene>
<dbReference type="AlphaFoldDB" id="B8LX47"/>
<feature type="region of interest" description="Disordered" evidence="1">
    <location>
        <begin position="147"/>
        <end position="256"/>
    </location>
</feature>
<evidence type="ECO:0008006" key="4">
    <source>
        <dbReference type="Google" id="ProtNLM"/>
    </source>
</evidence>
<name>B8LX47_TALSN</name>
<dbReference type="VEuPathDB" id="FungiDB:TSTA_061850"/>
<dbReference type="Proteomes" id="UP000001745">
    <property type="component" value="Unassembled WGS sequence"/>
</dbReference>
<dbReference type="EMBL" id="EQ962652">
    <property type="protein sequence ID" value="EED22697.1"/>
    <property type="molecule type" value="Genomic_DNA"/>
</dbReference>
<proteinExistence type="predicted"/>
<evidence type="ECO:0000256" key="1">
    <source>
        <dbReference type="SAM" id="MobiDB-lite"/>
    </source>
</evidence>
<dbReference type="OrthoDB" id="4507940at2759"/>
<evidence type="ECO:0000313" key="3">
    <source>
        <dbReference type="Proteomes" id="UP000001745"/>
    </source>
</evidence>
<accession>B8LX47</accession>
<dbReference type="InterPro" id="IPR012337">
    <property type="entry name" value="RNaseH-like_sf"/>
</dbReference>
<dbReference type="PhylomeDB" id="B8LX47"/>
<keyword evidence="3" id="KW-1185">Reference proteome</keyword>
<dbReference type="GeneID" id="8102327"/>
<dbReference type="RefSeq" id="XP_002340084.1">
    <property type="nucleotide sequence ID" value="XM_002340043.1"/>
</dbReference>
<dbReference type="HOGENOM" id="CLU_077443_0_0_1"/>
<feature type="compositionally biased region" description="Basic and acidic residues" evidence="1">
    <location>
        <begin position="246"/>
        <end position="256"/>
    </location>
</feature>
<dbReference type="InParanoid" id="B8LX47"/>
<feature type="compositionally biased region" description="Acidic residues" evidence="1">
    <location>
        <begin position="207"/>
        <end position="219"/>
    </location>
</feature>
<sequence>MLAALSSAKEKLSEYYAMTDHVSGDLYAIGTILAPQNKLEFFSTSEWEPEWRVRYRKSLEDHEQPPMTRYHVILGADILTTPASGSGVERLFNSARNICHYRRGSLKPHTIKELMLFMCTTKFNLESEELSLMDEYLTTQEIQRAREERDAQRALEAQNTKYDFDPISDSEEAESEDESLVLPQSPQASQARSQHSLGKRPAREEEPLIELDGNEEDEVPLPYNRHLVTVSSTQRRSSGRQPKRSKRDEDFVYKTP</sequence>
<feature type="compositionally biased region" description="Low complexity" evidence="1">
    <location>
        <begin position="183"/>
        <end position="196"/>
    </location>
</feature>
<dbReference type="SUPFAM" id="SSF53098">
    <property type="entry name" value="Ribonuclease H-like"/>
    <property type="match status" value="1"/>
</dbReference>
<protein>
    <recommendedName>
        <fullName evidence="4">HAT C-terminal dimerisation domain-containing protein</fullName>
    </recommendedName>
</protein>
<organism evidence="2 3">
    <name type="scientific">Talaromyces stipitatus (strain ATCC 10500 / CBS 375.48 / QM 6759 / NRRL 1006)</name>
    <name type="common">Penicillium stipitatum</name>
    <dbReference type="NCBI Taxonomy" id="441959"/>
    <lineage>
        <taxon>Eukaryota</taxon>
        <taxon>Fungi</taxon>
        <taxon>Dikarya</taxon>
        <taxon>Ascomycota</taxon>
        <taxon>Pezizomycotina</taxon>
        <taxon>Eurotiomycetes</taxon>
        <taxon>Eurotiomycetidae</taxon>
        <taxon>Eurotiales</taxon>
        <taxon>Trichocomaceae</taxon>
        <taxon>Talaromyces</taxon>
        <taxon>Talaromyces sect. Talaromyces</taxon>
    </lineage>
</organism>
<feature type="compositionally biased region" description="Acidic residues" evidence="1">
    <location>
        <begin position="166"/>
        <end position="179"/>
    </location>
</feature>